<reference evidence="1 2" key="1">
    <citation type="journal article" date="2018" name="J. Allergy Clin. Immunol.">
        <title>High-quality assembly of Dermatophagoides pteronyssinus genome and transcriptome reveals a wide range of novel allergens.</title>
        <authorList>
            <person name="Liu X.Y."/>
            <person name="Yang K.Y."/>
            <person name="Wang M.Q."/>
            <person name="Kwok J.S."/>
            <person name="Zeng X."/>
            <person name="Yang Z."/>
            <person name="Xiao X.J."/>
            <person name="Lau C.P."/>
            <person name="Li Y."/>
            <person name="Huang Z.M."/>
            <person name="Ba J.G."/>
            <person name="Yim A.K."/>
            <person name="Ouyang C.Y."/>
            <person name="Ngai S.M."/>
            <person name="Chan T.F."/>
            <person name="Leung E.L."/>
            <person name="Liu L."/>
            <person name="Liu Z.G."/>
            <person name="Tsui S.K."/>
        </authorList>
    </citation>
    <scope>NUCLEOTIDE SEQUENCE [LARGE SCALE GENOMIC DNA]</scope>
    <source>
        <strain evidence="1">Derp</strain>
    </source>
</reference>
<evidence type="ECO:0000313" key="1">
    <source>
        <dbReference type="EMBL" id="KAH9422503.1"/>
    </source>
</evidence>
<evidence type="ECO:0000313" key="2">
    <source>
        <dbReference type="Proteomes" id="UP000887458"/>
    </source>
</evidence>
<proteinExistence type="predicted"/>
<comment type="caution">
    <text evidence="1">The sequence shown here is derived from an EMBL/GenBank/DDBJ whole genome shotgun (WGS) entry which is preliminary data.</text>
</comment>
<name>A0ABQ8JIS3_DERPT</name>
<dbReference type="EMBL" id="NJHN03000036">
    <property type="protein sequence ID" value="KAH9422503.1"/>
    <property type="molecule type" value="Genomic_DNA"/>
</dbReference>
<gene>
    <name evidence="1" type="ORF">DERP_003179</name>
</gene>
<protein>
    <submittedName>
        <fullName evidence="1">Uncharacterized protein</fullName>
    </submittedName>
</protein>
<sequence>MIQPNEDIRPTIYGANIPLINPNINVIPLTVPTKFVINIKQIAGTNIAIVCDNLRMITGRLKYCLTII</sequence>
<organism evidence="1 2">
    <name type="scientific">Dermatophagoides pteronyssinus</name>
    <name type="common">European house dust mite</name>
    <dbReference type="NCBI Taxonomy" id="6956"/>
    <lineage>
        <taxon>Eukaryota</taxon>
        <taxon>Metazoa</taxon>
        <taxon>Ecdysozoa</taxon>
        <taxon>Arthropoda</taxon>
        <taxon>Chelicerata</taxon>
        <taxon>Arachnida</taxon>
        <taxon>Acari</taxon>
        <taxon>Acariformes</taxon>
        <taxon>Sarcoptiformes</taxon>
        <taxon>Astigmata</taxon>
        <taxon>Psoroptidia</taxon>
        <taxon>Analgoidea</taxon>
        <taxon>Pyroglyphidae</taxon>
        <taxon>Dermatophagoidinae</taxon>
        <taxon>Dermatophagoides</taxon>
    </lineage>
</organism>
<accession>A0ABQ8JIS3</accession>
<dbReference type="Proteomes" id="UP000887458">
    <property type="component" value="Unassembled WGS sequence"/>
</dbReference>
<reference evidence="1 2" key="2">
    <citation type="journal article" date="2022" name="Mol. Biol. Evol.">
        <title>Comparative Genomics Reveals Insights into the Divergent Evolution of Astigmatic Mites and Household Pest Adaptations.</title>
        <authorList>
            <person name="Xiong Q."/>
            <person name="Wan A.T."/>
            <person name="Liu X."/>
            <person name="Fung C.S."/>
            <person name="Xiao X."/>
            <person name="Malainual N."/>
            <person name="Hou J."/>
            <person name="Wang L."/>
            <person name="Wang M."/>
            <person name="Yang K.Y."/>
            <person name="Cui Y."/>
            <person name="Leung E.L."/>
            <person name="Nong W."/>
            <person name="Shin S.K."/>
            <person name="Au S.W."/>
            <person name="Jeong K.Y."/>
            <person name="Chew F.T."/>
            <person name="Hui J.H."/>
            <person name="Leung T.F."/>
            <person name="Tungtrongchitr A."/>
            <person name="Zhong N."/>
            <person name="Liu Z."/>
            <person name="Tsui S.K."/>
        </authorList>
    </citation>
    <scope>NUCLEOTIDE SEQUENCE [LARGE SCALE GENOMIC DNA]</scope>
    <source>
        <strain evidence="1">Derp</strain>
    </source>
</reference>
<keyword evidence="2" id="KW-1185">Reference proteome</keyword>